<sequence length="131" mass="14957">MGYSLTSNPAIRMVKTDHQLSSMVLQLFFDVTPSCFVSIFSPCHRIFLQSTQGRIKGQRVKAKGTWRELHRDRESQFVDTAIDVSCEGWRNGDHDCRSSGERAVQLSHRERKLKGKQSTETFKVNSGGFVY</sequence>
<proteinExistence type="predicted"/>
<dbReference type="AlphaFoldDB" id="A0AAE0YVZ6"/>
<comment type="caution">
    <text evidence="1">The sequence shown here is derived from an EMBL/GenBank/DDBJ whole genome shotgun (WGS) entry which is preliminary data.</text>
</comment>
<evidence type="ECO:0000313" key="2">
    <source>
        <dbReference type="Proteomes" id="UP001283361"/>
    </source>
</evidence>
<dbReference type="Proteomes" id="UP001283361">
    <property type="component" value="Unassembled WGS sequence"/>
</dbReference>
<evidence type="ECO:0000313" key="1">
    <source>
        <dbReference type="EMBL" id="KAK3758214.1"/>
    </source>
</evidence>
<dbReference type="EMBL" id="JAWDGP010005288">
    <property type="protein sequence ID" value="KAK3758214.1"/>
    <property type="molecule type" value="Genomic_DNA"/>
</dbReference>
<gene>
    <name evidence="1" type="ORF">RRG08_019135</name>
</gene>
<keyword evidence="2" id="KW-1185">Reference proteome</keyword>
<name>A0AAE0YVZ6_9GAST</name>
<accession>A0AAE0YVZ6</accession>
<reference evidence="1" key="1">
    <citation type="journal article" date="2023" name="G3 (Bethesda)">
        <title>A reference genome for the long-term kleptoplast-retaining sea slug Elysia crispata morphotype clarki.</title>
        <authorList>
            <person name="Eastman K.E."/>
            <person name="Pendleton A.L."/>
            <person name="Shaikh M.A."/>
            <person name="Suttiyut T."/>
            <person name="Ogas R."/>
            <person name="Tomko P."/>
            <person name="Gavelis G."/>
            <person name="Widhalm J.R."/>
            <person name="Wisecaver J.H."/>
        </authorList>
    </citation>
    <scope>NUCLEOTIDE SEQUENCE</scope>
    <source>
        <strain evidence="1">ECLA1</strain>
    </source>
</reference>
<protein>
    <submittedName>
        <fullName evidence="1">Uncharacterized protein</fullName>
    </submittedName>
</protein>
<organism evidence="1 2">
    <name type="scientific">Elysia crispata</name>
    <name type="common">lettuce slug</name>
    <dbReference type="NCBI Taxonomy" id="231223"/>
    <lineage>
        <taxon>Eukaryota</taxon>
        <taxon>Metazoa</taxon>
        <taxon>Spiralia</taxon>
        <taxon>Lophotrochozoa</taxon>
        <taxon>Mollusca</taxon>
        <taxon>Gastropoda</taxon>
        <taxon>Heterobranchia</taxon>
        <taxon>Euthyneura</taxon>
        <taxon>Panpulmonata</taxon>
        <taxon>Sacoglossa</taxon>
        <taxon>Placobranchoidea</taxon>
        <taxon>Plakobranchidae</taxon>
        <taxon>Elysia</taxon>
    </lineage>
</organism>